<dbReference type="STRING" id="370526.SAMN04489835_0100"/>
<accession>A0A1H6IIW5</accession>
<dbReference type="AlphaFoldDB" id="A0A1H6IIW5"/>
<reference evidence="2" key="1">
    <citation type="submission" date="2016-10" db="EMBL/GenBank/DDBJ databases">
        <authorList>
            <person name="Varghese N."/>
            <person name="Submissions S."/>
        </authorList>
    </citation>
    <scope>NUCLEOTIDE SEQUENCE [LARGE SCALE GENOMIC DNA]</scope>
    <source>
        <strain evidence="2">DSM 45405</strain>
    </source>
</reference>
<dbReference type="Proteomes" id="UP000182915">
    <property type="component" value="Chromosome I"/>
</dbReference>
<gene>
    <name evidence="1" type="ORF">SAMN04489835_0100</name>
</gene>
<organism evidence="1 2">
    <name type="scientific">Mycolicibacterium rutilum</name>
    <name type="common">Mycobacterium rutilum</name>
    <dbReference type="NCBI Taxonomy" id="370526"/>
    <lineage>
        <taxon>Bacteria</taxon>
        <taxon>Bacillati</taxon>
        <taxon>Actinomycetota</taxon>
        <taxon>Actinomycetes</taxon>
        <taxon>Mycobacteriales</taxon>
        <taxon>Mycobacteriaceae</taxon>
        <taxon>Mycolicibacterium</taxon>
    </lineage>
</organism>
<name>A0A1H6IIW5_MYCRU</name>
<evidence type="ECO:0000313" key="1">
    <source>
        <dbReference type="EMBL" id="SEH46477.1"/>
    </source>
</evidence>
<keyword evidence="2" id="KW-1185">Reference proteome</keyword>
<sequence>MLRIDLYPLGRGPESLAAQFLYSSLTKTLNLAYMLKLVPLQQKIHYGFRKRVVARIAKVLLAPIPAKLMLSAIEYIRNREYAGNTLADSCGWFGRRQFFDEEWFRSSTMVGMGSGKFPAPEGFDHFLRLTYGDYMTPPPADQQEDEFRIADQYYLKPLRQIGILDA</sequence>
<proteinExistence type="predicted"/>
<protein>
    <submittedName>
        <fullName evidence="1">Uncharacterized protein</fullName>
    </submittedName>
</protein>
<evidence type="ECO:0000313" key="2">
    <source>
        <dbReference type="Proteomes" id="UP000182915"/>
    </source>
</evidence>
<dbReference type="EMBL" id="LT629971">
    <property type="protein sequence ID" value="SEH46477.1"/>
    <property type="molecule type" value="Genomic_DNA"/>
</dbReference>